<evidence type="ECO:0000313" key="1">
    <source>
        <dbReference type="EMBL" id="QQC90039.1"/>
    </source>
</evidence>
<name>A0A7T4PHB6_9ACTN</name>
<accession>A0A7T4PHB6</accession>
<protein>
    <submittedName>
        <fullName evidence="1">Protein kilB</fullName>
    </submittedName>
</protein>
<dbReference type="EMBL" id="CP065959">
    <property type="protein sequence ID" value="QQC90039.1"/>
    <property type="molecule type" value="Genomic_DNA"/>
</dbReference>
<proteinExistence type="predicted"/>
<dbReference type="AlphaFoldDB" id="A0A7T4PHB6"/>
<gene>
    <name evidence="1" type="ORF">I8755_17675</name>
</gene>
<reference evidence="1 2" key="1">
    <citation type="submission" date="2020-12" db="EMBL/GenBank/DDBJ databases">
        <title>Identification and biosynthesis of polyene macrolides produced by Streptomyces alfalfae Men-myco-93-63.</title>
        <authorList>
            <person name="Liu D."/>
            <person name="Li Y."/>
            <person name="Liu L."/>
            <person name="Han X."/>
            <person name="Shen F."/>
        </authorList>
    </citation>
    <scope>NUCLEOTIDE SEQUENCE [LARGE SCALE GENOMIC DNA]</scope>
    <source>
        <strain evidence="1 2">Men-myco-93-63</strain>
    </source>
</reference>
<sequence length="142" mass="15140">MWPTMIAVMGTLLGSVTTYLLQQRGADRAALRRDRLTAVTALAMALADHRRAMWVREDLRLSGADASAYEAARAESHATRSAITAPLTTLSIIAPALATVAQDAASAAYRLRDAESVQALSAAREAAITACERLTREASKTL</sequence>
<dbReference type="Proteomes" id="UP000596130">
    <property type="component" value="Chromosome"/>
</dbReference>
<dbReference type="RefSeq" id="WP_198503025.1">
    <property type="nucleotide sequence ID" value="NZ_CP065959.1"/>
</dbReference>
<evidence type="ECO:0000313" key="2">
    <source>
        <dbReference type="Proteomes" id="UP000596130"/>
    </source>
</evidence>
<organism evidence="1 2">
    <name type="scientific">Streptomyces alfalfae</name>
    <dbReference type="NCBI Taxonomy" id="1642299"/>
    <lineage>
        <taxon>Bacteria</taxon>
        <taxon>Bacillati</taxon>
        <taxon>Actinomycetota</taxon>
        <taxon>Actinomycetes</taxon>
        <taxon>Kitasatosporales</taxon>
        <taxon>Streptomycetaceae</taxon>
        <taxon>Streptomyces</taxon>
    </lineage>
</organism>